<dbReference type="Gene3D" id="3.30.65.10">
    <property type="entry name" value="Bacterial Topoisomerase I, domain 1"/>
    <property type="match status" value="1"/>
</dbReference>
<feature type="domain" description="DNA topoisomerase type IA zn finger" evidence="1">
    <location>
        <begin position="265"/>
        <end position="296"/>
    </location>
</feature>
<comment type="caution">
    <text evidence="3">The sequence shown here is derived from an EMBL/GenBank/DDBJ whole genome shotgun (WGS) entry which is preliminary data.</text>
</comment>
<evidence type="ECO:0000259" key="2">
    <source>
        <dbReference type="Pfam" id="PF04471"/>
    </source>
</evidence>
<dbReference type="GO" id="GO:0004519">
    <property type="term" value="F:endonuclease activity"/>
    <property type="evidence" value="ECO:0007669"/>
    <property type="project" value="UniProtKB-KW"/>
</dbReference>
<evidence type="ECO:0000313" key="3">
    <source>
        <dbReference type="EMBL" id="MET7015848.1"/>
    </source>
</evidence>
<dbReference type="InterPro" id="IPR007560">
    <property type="entry name" value="Restrct_endonuc_IV_Mrr"/>
</dbReference>
<dbReference type="Proteomes" id="UP001549691">
    <property type="component" value="Unassembled WGS sequence"/>
</dbReference>
<dbReference type="EC" id="3.1.21.-" evidence="3"/>
<reference evidence="3 4" key="1">
    <citation type="submission" date="2024-07" db="EMBL/GenBank/DDBJ databases">
        <title>Uliginosibacterium flavum JJ3220;KACC:17644.</title>
        <authorList>
            <person name="Kim M.K."/>
        </authorList>
    </citation>
    <scope>NUCLEOTIDE SEQUENCE [LARGE SCALE GENOMIC DNA]</scope>
    <source>
        <strain evidence="3 4">KACC:17644</strain>
    </source>
</reference>
<dbReference type="EMBL" id="JBEWZI010000023">
    <property type="protein sequence ID" value="MET7015848.1"/>
    <property type="molecule type" value="Genomic_DNA"/>
</dbReference>
<dbReference type="Pfam" id="PF01396">
    <property type="entry name" value="Zn_ribbon_Top1"/>
    <property type="match status" value="1"/>
</dbReference>
<keyword evidence="3" id="KW-0540">Nuclease</keyword>
<dbReference type="RefSeq" id="WP_354602307.1">
    <property type="nucleotide sequence ID" value="NZ_JBEWZI010000023.1"/>
</dbReference>
<dbReference type="Pfam" id="PF04471">
    <property type="entry name" value="Mrr_cat"/>
    <property type="match status" value="1"/>
</dbReference>
<sequence length="300" mass="32798">MPATLTHQADTGPLAPLWGQTWQDAGWRACAVFVLGYVLPRMLAGHAVAGVQWPASFLSFVLLAMALFRYQQSFELAGEASEEDVVLLSDDAARPATLDAVVTAGAKPVVSKPRKWSVELLHTLEWRRMVDVCLAFYKERGLSGELASVGQDGSMDVRLYQGARSAENDEQAPFALLHCKAARGEQVVGVEAIIALQQVMAEVGVSRAFFMGAWRFDEAAEAAAKPAQITLIDDRMFLSMLGRLPAEESQRLLNLAVEGDYMTPSCPGCGLKMIPRQNEKGRYWGCRAFPRCKSTLGMQA</sequence>
<dbReference type="GO" id="GO:0016787">
    <property type="term" value="F:hydrolase activity"/>
    <property type="evidence" value="ECO:0007669"/>
    <property type="project" value="UniProtKB-KW"/>
</dbReference>
<gene>
    <name evidence="3" type="ORF">ABXR19_16775</name>
</gene>
<keyword evidence="4" id="KW-1185">Reference proteome</keyword>
<name>A0ABV2TPJ5_9RHOO</name>
<organism evidence="3 4">
    <name type="scientific">Uliginosibacterium flavum</name>
    <dbReference type="NCBI Taxonomy" id="1396831"/>
    <lineage>
        <taxon>Bacteria</taxon>
        <taxon>Pseudomonadati</taxon>
        <taxon>Pseudomonadota</taxon>
        <taxon>Betaproteobacteria</taxon>
        <taxon>Rhodocyclales</taxon>
        <taxon>Zoogloeaceae</taxon>
        <taxon>Uliginosibacterium</taxon>
    </lineage>
</organism>
<keyword evidence="3" id="KW-0378">Hydrolase</keyword>
<dbReference type="InterPro" id="IPR013498">
    <property type="entry name" value="Topo_IA_Znf"/>
</dbReference>
<evidence type="ECO:0000313" key="4">
    <source>
        <dbReference type="Proteomes" id="UP001549691"/>
    </source>
</evidence>
<keyword evidence="3" id="KW-0255">Endonuclease</keyword>
<evidence type="ECO:0000259" key="1">
    <source>
        <dbReference type="Pfam" id="PF01396"/>
    </source>
</evidence>
<dbReference type="SUPFAM" id="SSF57783">
    <property type="entry name" value="Zinc beta-ribbon"/>
    <property type="match status" value="1"/>
</dbReference>
<accession>A0ABV2TPJ5</accession>
<proteinExistence type="predicted"/>
<feature type="domain" description="Restriction endonuclease type IV Mrr" evidence="2">
    <location>
        <begin position="122"/>
        <end position="240"/>
    </location>
</feature>
<protein>
    <submittedName>
        <fullName evidence="3">Restriction endonuclease</fullName>
        <ecNumber evidence="3">3.1.21.-</ecNumber>
    </submittedName>
</protein>